<dbReference type="Pfam" id="PF06985">
    <property type="entry name" value="HET"/>
    <property type="match status" value="1"/>
</dbReference>
<dbReference type="InterPro" id="IPR052895">
    <property type="entry name" value="HetReg/Transcr_Mod"/>
</dbReference>
<dbReference type="Proteomes" id="UP000016934">
    <property type="component" value="Unassembled WGS sequence"/>
</dbReference>
<dbReference type="STRING" id="665912.M2SZX7"/>
<reference evidence="2 3" key="1">
    <citation type="journal article" date="2012" name="PLoS Pathog.">
        <title>Diverse lifestyles and strategies of plant pathogenesis encoded in the genomes of eighteen Dothideomycetes fungi.</title>
        <authorList>
            <person name="Ohm R.A."/>
            <person name="Feau N."/>
            <person name="Henrissat B."/>
            <person name="Schoch C.L."/>
            <person name="Horwitz B.A."/>
            <person name="Barry K.W."/>
            <person name="Condon B.J."/>
            <person name="Copeland A.C."/>
            <person name="Dhillon B."/>
            <person name="Glaser F."/>
            <person name="Hesse C.N."/>
            <person name="Kosti I."/>
            <person name="LaButti K."/>
            <person name="Lindquist E.A."/>
            <person name="Lucas S."/>
            <person name="Salamov A.A."/>
            <person name="Bradshaw R.E."/>
            <person name="Ciuffetti L."/>
            <person name="Hamelin R.C."/>
            <person name="Kema G.H.J."/>
            <person name="Lawrence C."/>
            <person name="Scott J.A."/>
            <person name="Spatafora J.W."/>
            <person name="Turgeon B.G."/>
            <person name="de Wit P.J.G.M."/>
            <person name="Zhong S."/>
            <person name="Goodwin S.B."/>
            <person name="Grigoriev I.V."/>
        </authorList>
    </citation>
    <scope>NUCLEOTIDE SEQUENCE [LARGE SCALE GENOMIC DNA]</scope>
    <source>
        <strain evidence="3">ND90Pr / ATCC 201652</strain>
    </source>
</reference>
<dbReference type="OrthoDB" id="4850726at2759"/>
<dbReference type="PANTHER" id="PTHR24148:SF82">
    <property type="entry name" value="HETEROKARYON INCOMPATIBILITY DOMAIN-CONTAINING PROTEIN"/>
    <property type="match status" value="1"/>
</dbReference>
<dbReference type="HOGENOM" id="CLU_435501_0_0_1"/>
<protein>
    <recommendedName>
        <fullName evidence="1">Heterokaryon incompatibility domain-containing protein</fullName>
    </recommendedName>
</protein>
<dbReference type="OMA" id="NSYFAQD"/>
<reference evidence="3" key="2">
    <citation type="journal article" date="2013" name="PLoS Genet.">
        <title>Comparative genome structure, secondary metabolite, and effector coding capacity across Cochliobolus pathogens.</title>
        <authorList>
            <person name="Condon B.J."/>
            <person name="Leng Y."/>
            <person name="Wu D."/>
            <person name="Bushley K.E."/>
            <person name="Ohm R.A."/>
            <person name="Otillar R."/>
            <person name="Martin J."/>
            <person name="Schackwitz W."/>
            <person name="Grimwood J."/>
            <person name="MohdZainudin N."/>
            <person name="Xue C."/>
            <person name="Wang R."/>
            <person name="Manning V.A."/>
            <person name="Dhillon B."/>
            <person name="Tu Z.J."/>
            <person name="Steffenson B.J."/>
            <person name="Salamov A."/>
            <person name="Sun H."/>
            <person name="Lowry S."/>
            <person name="LaButti K."/>
            <person name="Han J."/>
            <person name="Copeland A."/>
            <person name="Lindquist E."/>
            <person name="Barry K."/>
            <person name="Schmutz J."/>
            <person name="Baker S.E."/>
            <person name="Ciuffetti L.M."/>
            <person name="Grigoriev I.V."/>
            <person name="Zhong S."/>
            <person name="Turgeon B.G."/>
        </authorList>
    </citation>
    <scope>NUCLEOTIDE SEQUENCE [LARGE SCALE GENOMIC DNA]</scope>
    <source>
        <strain evidence="3">ND90Pr / ATCC 201652</strain>
    </source>
</reference>
<dbReference type="EMBL" id="KB445639">
    <property type="protein sequence ID" value="EMD67870.1"/>
    <property type="molecule type" value="Genomic_DNA"/>
</dbReference>
<evidence type="ECO:0000259" key="1">
    <source>
        <dbReference type="Pfam" id="PF06985"/>
    </source>
</evidence>
<accession>M2SZX7</accession>
<keyword evidence="3" id="KW-1185">Reference proteome</keyword>
<proteinExistence type="predicted"/>
<evidence type="ECO:0000313" key="2">
    <source>
        <dbReference type="EMBL" id="EMD67870.1"/>
    </source>
</evidence>
<gene>
    <name evidence="2" type="ORF">COCSADRAFT_352913</name>
</gene>
<evidence type="ECO:0000313" key="3">
    <source>
        <dbReference type="Proteomes" id="UP000016934"/>
    </source>
</evidence>
<dbReference type="KEGG" id="bsc:COCSADRAFT_352913"/>
<dbReference type="InterPro" id="IPR010730">
    <property type="entry name" value="HET"/>
</dbReference>
<organism evidence="2 3">
    <name type="scientific">Cochliobolus sativus (strain ND90Pr / ATCC 201652)</name>
    <name type="common">Common root rot and spot blotch fungus</name>
    <name type="synonym">Bipolaris sorokiniana</name>
    <dbReference type="NCBI Taxonomy" id="665912"/>
    <lineage>
        <taxon>Eukaryota</taxon>
        <taxon>Fungi</taxon>
        <taxon>Dikarya</taxon>
        <taxon>Ascomycota</taxon>
        <taxon>Pezizomycotina</taxon>
        <taxon>Dothideomycetes</taxon>
        <taxon>Pleosporomycetidae</taxon>
        <taxon>Pleosporales</taxon>
        <taxon>Pleosporineae</taxon>
        <taxon>Pleosporaceae</taxon>
        <taxon>Bipolaris</taxon>
    </lineage>
</organism>
<sequence length="678" mass="76770">MSSDDPYRTARLGGLQQPLADAGAEIRLAVLAPGAFNDRINITFKVQPLHTRERLLLYQDNDDLVWDALSYAWGSDRNASAVEIGCMDGAYLPITHNLDVALRHLRHKDRKRSIWIDAICINQSSIEEKSKQVAIMGHIFSQADNVIIWLGPERDSSREAIAILRQIGNSVVVNWNSEFMTPAISCPESDKHLADKDTVLPYRNGAFVPVLQLFERDYFKRVWIRQEVALATRATIHCGHDQLDSNTFKTAVACLVYKGVYYSALLDRQFPEWDYLRTLVYFIFTLRPATCSYTVLDRYLGNAECRDHRDRIYAMLSLMRESDASIGIKPDYSLTTQELYSRAAVGAIEMHQDLTLLENCRIATRTLDIPSWVPDWSVSWQDPNMITAWSACAWISPSISVLDAKRIRVAGVSVSRIAAIVRADVGEIKDEAERCDAIVDVIREVESCSRKLETNPLPERIWVDVFCLTATNRRHAEAYDPQKTTFPTFQQYIDVIEAICFFPERLKDSKIRFKEVLVELAVAWHNLDFFLTTDALIGLANPGIKEGDQINILLGNRFPVVLRPQVHTIPHEPKSWQVVGVAIVGTLMMGEIFYGCADLSRLQGVHRTYGPNGASQSINGYAVAIKDYQAKQLITDPAKFLAKMGIKVELYQRRPHRLVVLEETFRATGVDLQDFTLV</sequence>
<name>M2SZX7_COCSN</name>
<dbReference type="eggNOG" id="ENOG502SHD2">
    <property type="taxonomic scope" value="Eukaryota"/>
</dbReference>
<dbReference type="PANTHER" id="PTHR24148">
    <property type="entry name" value="ANKYRIN REPEAT DOMAIN-CONTAINING PROTEIN 39 HOMOLOG-RELATED"/>
    <property type="match status" value="1"/>
</dbReference>
<dbReference type="RefSeq" id="XP_007697416.1">
    <property type="nucleotide sequence ID" value="XM_007699226.1"/>
</dbReference>
<dbReference type="AlphaFoldDB" id="M2SZX7"/>
<feature type="domain" description="Heterokaryon incompatibility" evidence="1">
    <location>
        <begin position="66"/>
        <end position="227"/>
    </location>
</feature>
<dbReference type="GeneID" id="19138192"/>